<evidence type="ECO:0000313" key="1">
    <source>
        <dbReference type="EMBL" id="MEF7616616.1"/>
    </source>
</evidence>
<dbReference type="Pfam" id="PF06545">
    <property type="entry name" value="AllG"/>
    <property type="match status" value="1"/>
</dbReference>
<reference evidence="1 2" key="1">
    <citation type="submission" date="2024-02" db="EMBL/GenBank/DDBJ databases">
        <title>Genome sequence of Aquincola sp. MAHUQ-54.</title>
        <authorList>
            <person name="Huq M.A."/>
        </authorList>
    </citation>
    <scope>NUCLEOTIDE SEQUENCE [LARGE SCALE GENOMIC DNA]</scope>
    <source>
        <strain evidence="1 2">MAHUQ-54</strain>
    </source>
</reference>
<organism evidence="1 2">
    <name type="scientific">Aquincola agrisoli</name>
    <dbReference type="NCBI Taxonomy" id="3119538"/>
    <lineage>
        <taxon>Bacteria</taxon>
        <taxon>Pseudomonadati</taxon>
        <taxon>Pseudomonadota</taxon>
        <taxon>Betaproteobacteria</taxon>
        <taxon>Burkholderiales</taxon>
        <taxon>Sphaerotilaceae</taxon>
        <taxon>Aquincola</taxon>
    </lineage>
</organism>
<dbReference type="Gene3D" id="1.10.10.660">
    <property type="entry name" value="conserved protein of unknown function from Enterococcus faecalis V583"/>
    <property type="match status" value="1"/>
</dbReference>
<name>A0AAW9Q9X2_9BURK</name>
<accession>A0AAW9Q9X2</accession>
<dbReference type="Proteomes" id="UP001336250">
    <property type="component" value="Unassembled WGS sequence"/>
</dbReference>
<dbReference type="Gene3D" id="3.90.1710.10">
    <property type="entry name" value="Enterococcus faecalis V583 domain"/>
    <property type="match status" value="1"/>
</dbReference>
<sequence>MNESFLPDPARWASPFAGARWLDVARRSDVLPSLGRGVLLHAGPPFEGTPPAPVRQAAVQALIFEGLAADVPTAHALLAIGEARLAPAQDHGVVTPLAQVVSASMPMAVVGDGRQTAWAPLVEGPPPALRFGTLDAGALDRLRAITTLGLERLAPLLRQQPVALGPVIEHALGEGDECHGRTGVANQALLAQLASLADSDRVLLAGSPGFVLTILMAAAACQLRGRTQGIAAVGGNGLRFGLRLHGEPAWHSVPATPPQGLRLPGHAATTALGAIGDSAVLDFCGLGGQALAAAPALCDEWRAVLPADLPQRRAAVVDEASGVVDPARAAHHRLAPLVNLAILDAAGEAGLIGRGCFAPDLALFDTAAAP</sequence>
<dbReference type="EMBL" id="JAZIBG010000048">
    <property type="protein sequence ID" value="MEF7616616.1"/>
    <property type="molecule type" value="Genomic_DNA"/>
</dbReference>
<comment type="caution">
    <text evidence="1">The sequence shown here is derived from an EMBL/GenBank/DDBJ whole genome shotgun (WGS) entry which is preliminary data.</text>
</comment>
<protein>
    <submittedName>
        <fullName evidence="1">DUF1116 domain-containing protein</fullName>
    </submittedName>
</protein>
<proteinExistence type="predicted"/>
<dbReference type="AlphaFoldDB" id="A0AAW9Q9X2"/>
<dbReference type="RefSeq" id="WP_332292157.1">
    <property type="nucleotide sequence ID" value="NZ_JAZIBG010000048.1"/>
</dbReference>
<dbReference type="InterPro" id="IPR009499">
    <property type="entry name" value="AllG-like"/>
</dbReference>
<dbReference type="Gene3D" id="3.90.1700.10">
    <property type="entry name" value="v583 domain like"/>
    <property type="match status" value="1"/>
</dbReference>
<keyword evidence="2" id="KW-1185">Reference proteome</keyword>
<evidence type="ECO:0000313" key="2">
    <source>
        <dbReference type="Proteomes" id="UP001336250"/>
    </source>
</evidence>
<gene>
    <name evidence="1" type="ORF">V4F39_22070</name>
</gene>
<dbReference type="InterPro" id="IPR024033">
    <property type="entry name" value="OXTCase_su_AllG_h-dom"/>
</dbReference>